<reference evidence="3" key="1">
    <citation type="journal article" date="2010" name="Nat. Biotechnol.">
        <title>Draft genome sequence of the oilseed species Ricinus communis.</title>
        <authorList>
            <person name="Chan A.P."/>
            <person name="Crabtree J."/>
            <person name="Zhao Q."/>
            <person name="Lorenzi H."/>
            <person name="Orvis J."/>
            <person name="Puiu D."/>
            <person name="Melake-Berhan A."/>
            <person name="Jones K.M."/>
            <person name="Redman J."/>
            <person name="Chen G."/>
            <person name="Cahoon E.B."/>
            <person name="Gedil M."/>
            <person name="Stanke M."/>
            <person name="Haas B.J."/>
            <person name="Wortman J.R."/>
            <person name="Fraser-Liggett C.M."/>
            <person name="Ravel J."/>
            <person name="Rabinowicz P.D."/>
        </authorList>
    </citation>
    <scope>NUCLEOTIDE SEQUENCE [LARGE SCALE GENOMIC DNA]</scope>
    <source>
        <strain evidence="3">cv. Hale</strain>
    </source>
</reference>
<dbReference type="InParanoid" id="B9SC64"/>
<dbReference type="eggNOG" id="KOG1052">
    <property type="taxonomic scope" value="Eukaryota"/>
</dbReference>
<sequence length="166" mass="18560">MRSTFKQFMKVSLDHKQISGFSLDVFEAAVKLLNYKLSYETVHFYGSDDDLLKEQGDYSQPYVDPGLVMVVTTEANKSQPWLYISIFTPGMWFLFAATSFFNGFVIWVVEHQNHNESGGSPASDAATVSPARHLTIGTIFAFANVYGANNVIEIITKLHISSSEEC</sequence>
<dbReference type="PANTHER" id="PTHR18966">
    <property type="entry name" value="IONOTROPIC GLUTAMATE RECEPTOR"/>
    <property type="match status" value="1"/>
</dbReference>
<protein>
    <submittedName>
        <fullName evidence="2">Glutamate receptor 3 plant, putative</fullName>
    </submittedName>
</protein>
<keyword evidence="3" id="KW-1185">Reference proteome</keyword>
<accession>B9SC64</accession>
<proteinExistence type="predicted"/>
<keyword evidence="2" id="KW-0675">Receptor</keyword>
<dbReference type="AlphaFoldDB" id="B9SC64"/>
<keyword evidence="1" id="KW-0472">Membrane</keyword>
<evidence type="ECO:0000313" key="3">
    <source>
        <dbReference type="Proteomes" id="UP000008311"/>
    </source>
</evidence>
<organism evidence="2 3">
    <name type="scientific">Ricinus communis</name>
    <name type="common">Castor bean</name>
    <dbReference type="NCBI Taxonomy" id="3988"/>
    <lineage>
        <taxon>Eukaryota</taxon>
        <taxon>Viridiplantae</taxon>
        <taxon>Streptophyta</taxon>
        <taxon>Embryophyta</taxon>
        <taxon>Tracheophyta</taxon>
        <taxon>Spermatophyta</taxon>
        <taxon>Magnoliopsida</taxon>
        <taxon>eudicotyledons</taxon>
        <taxon>Gunneridae</taxon>
        <taxon>Pentapetalae</taxon>
        <taxon>rosids</taxon>
        <taxon>fabids</taxon>
        <taxon>Malpighiales</taxon>
        <taxon>Euphorbiaceae</taxon>
        <taxon>Acalyphoideae</taxon>
        <taxon>Acalypheae</taxon>
        <taxon>Ricinus</taxon>
    </lineage>
</organism>
<feature type="transmembrane region" description="Helical" evidence="1">
    <location>
        <begin position="81"/>
        <end position="109"/>
    </location>
</feature>
<dbReference type="STRING" id="3988.B9SC64"/>
<evidence type="ECO:0000256" key="1">
    <source>
        <dbReference type="SAM" id="Phobius"/>
    </source>
</evidence>
<evidence type="ECO:0000313" key="2">
    <source>
        <dbReference type="EMBL" id="EEF38778.1"/>
    </source>
</evidence>
<dbReference type="InterPro" id="IPR015683">
    <property type="entry name" value="Ionotropic_Glu_rcpt"/>
</dbReference>
<name>B9SC64_RICCO</name>
<keyword evidence="1" id="KW-1133">Transmembrane helix</keyword>
<keyword evidence="1" id="KW-0812">Transmembrane</keyword>
<gene>
    <name evidence="2" type="ORF">RCOM_1408090</name>
</gene>
<dbReference type="EMBL" id="EQ973919">
    <property type="protein sequence ID" value="EEF38778.1"/>
    <property type="molecule type" value="Genomic_DNA"/>
</dbReference>
<dbReference type="SUPFAM" id="SSF53850">
    <property type="entry name" value="Periplasmic binding protein-like II"/>
    <property type="match status" value="1"/>
</dbReference>
<dbReference type="Proteomes" id="UP000008311">
    <property type="component" value="Unassembled WGS sequence"/>
</dbReference>